<proteinExistence type="predicted"/>
<keyword evidence="2" id="KW-1185">Reference proteome</keyword>
<protein>
    <submittedName>
        <fullName evidence="1">Uncharacterized protein</fullName>
    </submittedName>
</protein>
<organism evidence="1 2">
    <name type="scientific">Trichonephila clavata</name>
    <name type="common">Joro spider</name>
    <name type="synonym">Nephila clavata</name>
    <dbReference type="NCBI Taxonomy" id="2740835"/>
    <lineage>
        <taxon>Eukaryota</taxon>
        <taxon>Metazoa</taxon>
        <taxon>Ecdysozoa</taxon>
        <taxon>Arthropoda</taxon>
        <taxon>Chelicerata</taxon>
        <taxon>Arachnida</taxon>
        <taxon>Araneae</taxon>
        <taxon>Araneomorphae</taxon>
        <taxon>Entelegynae</taxon>
        <taxon>Araneoidea</taxon>
        <taxon>Nephilidae</taxon>
        <taxon>Trichonephila</taxon>
    </lineage>
</organism>
<gene>
    <name evidence="1" type="primary">NCL1_51838</name>
    <name evidence="1" type="ORF">TNCT_230971</name>
</gene>
<dbReference type="EMBL" id="BMAO01039667">
    <property type="protein sequence ID" value="GFR32905.1"/>
    <property type="molecule type" value="Genomic_DNA"/>
</dbReference>
<dbReference type="Proteomes" id="UP000887116">
    <property type="component" value="Unassembled WGS sequence"/>
</dbReference>
<accession>A0A8X6M4G8</accession>
<dbReference type="OrthoDB" id="6407690at2759"/>
<name>A0A8X6M4G8_TRICU</name>
<evidence type="ECO:0000313" key="1">
    <source>
        <dbReference type="EMBL" id="GFR32905.1"/>
    </source>
</evidence>
<sequence>MNINFVPSLSHITLAKIAIQVSNDPEVRCFEDDLGFPVYLLPSKILETLLLNGDSCFALSSALLEKLVCLTKPESFNIKQLFYGRYESLSVVVFSAAASAKSFREKLRFPLCILHSKKWEKLVKKKVSTYPLPANLQEKVADMVRHVNSEVEKWVLDHSPITCRSIDMRNIFIWKSNGSIDRVKTAEVLVQVERLNISKRFIVASFYCLEGDVISLWDKMTEKEKRRVCDISSSLVVRIWIKWLQDGEEINWRRLAWSSVLNPLGVRCFFLKLRPNSKKSWLAASLRLRTLQNDDLLFCLSHLDRNRRSQVCERCPSQVLESFLEWPFQSSFLNMSDYMWNFLKEKEFRNLVHLILYQKVLVRFENFDYLELLKEFWKQSPPEYKEYALKNSLSTPLSTIIRHKCSKSVLKKELSPSCVQDYMYFEALGIQFRYFLGGRSPDINSMYLEINRLRYPRM</sequence>
<dbReference type="AlphaFoldDB" id="A0A8X6M4G8"/>
<comment type="caution">
    <text evidence="1">The sequence shown here is derived from an EMBL/GenBank/DDBJ whole genome shotgun (WGS) entry which is preliminary data.</text>
</comment>
<evidence type="ECO:0000313" key="2">
    <source>
        <dbReference type="Proteomes" id="UP000887116"/>
    </source>
</evidence>
<reference evidence="1" key="1">
    <citation type="submission" date="2020-07" db="EMBL/GenBank/DDBJ databases">
        <title>Multicomponent nature underlies the extraordinary mechanical properties of spider dragline silk.</title>
        <authorList>
            <person name="Kono N."/>
            <person name="Nakamura H."/>
            <person name="Mori M."/>
            <person name="Yoshida Y."/>
            <person name="Ohtoshi R."/>
            <person name="Malay A.D."/>
            <person name="Moran D.A.P."/>
            <person name="Tomita M."/>
            <person name="Numata K."/>
            <person name="Arakawa K."/>
        </authorList>
    </citation>
    <scope>NUCLEOTIDE SEQUENCE</scope>
</reference>